<dbReference type="AlphaFoldDB" id="A0A7Z7N9X3"/>
<reference evidence="1 2" key="1">
    <citation type="submission" date="2017-10" db="EMBL/GenBank/DDBJ databases">
        <authorList>
            <consortium name="Urmite Genomes"/>
        </authorList>
    </citation>
    <scope>NUCLEOTIDE SEQUENCE [LARGE SCALE GENOMIC DNA]</scope>
    <source>
        <strain evidence="1 2">FB-527</strain>
    </source>
</reference>
<dbReference type="EMBL" id="OCTY01000002">
    <property type="protein sequence ID" value="SOJ54246.1"/>
    <property type="molecule type" value="Genomic_DNA"/>
</dbReference>
<sequence length="30" mass="2940">MKDIVAAPGALFADLVAAVADGAEALILLT</sequence>
<protein>
    <submittedName>
        <fullName evidence="1">Uncharacterized protein</fullName>
    </submittedName>
</protein>
<comment type="caution">
    <text evidence="1">The sequence shown here is derived from an EMBL/GenBank/DDBJ whole genome shotgun (WGS) entry which is preliminary data.</text>
</comment>
<accession>A0A7Z7N9X3</accession>
<evidence type="ECO:0000313" key="2">
    <source>
        <dbReference type="Proteomes" id="UP000554965"/>
    </source>
</evidence>
<keyword evidence="2" id="KW-1185">Reference proteome</keyword>
<dbReference type="Proteomes" id="UP000554965">
    <property type="component" value="Unassembled WGS sequence"/>
</dbReference>
<evidence type="ECO:0000313" key="1">
    <source>
        <dbReference type="EMBL" id="SOJ54246.1"/>
    </source>
</evidence>
<organism evidence="1 2">
    <name type="scientific">Mycobacterium simulans</name>
    <dbReference type="NCBI Taxonomy" id="627089"/>
    <lineage>
        <taxon>Bacteria</taxon>
        <taxon>Bacillati</taxon>
        <taxon>Actinomycetota</taxon>
        <taxon>Actinomycetes</taxon>
        <taxon>Mycobacteriales</taxon>
        <taxon>Mycobacteriaceae</taxon>
        <taxon>Mycobacterium</taxon>
    </lineage>
</organism>
<gene>
    <name evidence="1" type="ORF">MSIMFB_01745</name>
</gene>
<proteinExistence type="predicted"/>
<name>A0A7Z7N9X3_9MYCO</name>